<dbReference type="EMBL" id="FJOF01000001">
    <property type="protein sequence ID" value="CZR32711.1"/>
    <property type="molecule type" value="Genomic_DNA"/>
</dbReference>
<dbReference type="Proteomes" id="UP000183971">
    <property type="component" value="Unassembled WGS sequence"/>
</dbReference>
<reference evidence="2" key="1">
    <citation type="journal article" date="2016" name="Genome Biol. Evol.">
        <title>Comparative 'omics' of the Fusarium fujikuroi species complex highlights differences in genetic potential and metabolite synthesis.</title>
        <authorList>
            <person name="Niehaus E.-M."/>
            <person name="Muensterkoetter M."/>
            <person name="Proctor R.H."/>
            <person name="Brown D.W."/>
            <person name="Sharon A."/>
            <person name="Idan Y."/>
            <person name="Oren-Young L."/>
            <person name="Sieber C.M."/>
            <person name="Novak O."/>
            <person name="Pencik A."/>
            <person name="Tarkowska D."/>
            <person name="Hromadova K."/>
            <person name="Freeman S."/>
            <person name="Maymon M."/>
            <person name="Elazar M."/>
            <person name="Youssef S.A."/>
            <person name="El-Shabrawy E.S.M."/>
            <person name="Shalaby A.B.A."/>
            <person name="Houterman P."/>
            <person name="Brock N.L."/>
            <person name="Burkhardt I."/>
            <person name="Tsavkelova E.A."/>
            <person name="Dickschat J.S."/>
            <person name="Galuszka P."/>
            <person name="Gueldener U."/>
            <person name="Tudzynski B."/>
        </authorList>
    </citation>
    <scope>NUCLEOTIDE SEQUENCE [LARGE SCALE GENOMIC DNA]</scope>
    <source>
        <strain evidence="2">ET1</strain>
    </source>
</reference>
<name>A0A1L7UYV5_FUSPR</name>
<sequence length="66" mass="7444">MITYYDVATRLAPLVIPRLLVDSAKSVHLVLYKECFETMGWQRVSKGRRLEASLQTCTRSAVGNLS</sequence>
<comment type="caution">
    <text evidence="1">The sequence shown here is derived from an EMBL/GenBank/DDBJ whole genome shotgun (WGS) entry which is preliminary data.</text>
</comment>
<dbReference type="RefSeq" id="XP_031074507.1">
    <property type="nucleotide sequence ID" value="XM_031225606.1"/>
</dbReference>
<evidence type="ECO:0000313" key="1">
    <source>
        <dbReference type="EMBL" id="CZR32711.1"/>
    </source>
</evidence>
<dbReference type="AlphaFoldDB" id="A0A1L7UYV5"/>
<accession>A0A1L7UYV5</accession>
<protein>
    <submittedName>
        <fullName evidence="1">Uncharacterized protein</fullName>
    </submittedName>
</protein>
<gene>
    <name evidence="1" type="ORF">FPRO_01966</name>
</gene>
<dbReference type="GeneID" id="42046853"/>
<proteinExistence type="predicted"/>
<organism evidence="1 2">
    <name type="scientific">Fusarium proliferatum (strain ET1)</name>
    <name type="common">Orchid endophyte fungus</name>
    <dbReference type="NCBI Taxonomy" id="1227346"/>
    <lineage>
        <taxon>Eukaryota</taxon>
        <taxon>Fungi</taxon>
        <taxon>Dikarya</taxon>
        <taxon>Ascomycota</taxon>
        <taxon>Pezizomycotina</taxon>
        <taxon>Sordariomycetes</taxon>
        <taxon>Hypocreomycetidae</taxon>
        <taxon>Hypocreales</taxon>
        <taxon>Nectriaceae</taxon>
        <taxon>Fusarium</taxon>
        <taxon>Fusarium fujikuroi species complex</taxon>
    </lineage>
</organism>
<keyword evidence="2" id="KW-1185">Reference proteome</keyword>
<evidence type="ECO:0000313" key="2">
    <source>
        <dbReference type="Proteomes" id="UP000183971"/>
    </source>
</evidence>
<dbReference type="VEuPathDB" id="FungiDB:FPRO_01966"/>